<evidence type="ECO:0000256" key="3">
    <source>
        <dbReference type="ARBA" id="ARBA00046271"/>
    </source>
</evidence>
<reference evidence="5" key="1">
    <citation type="submission" date="2022-01" db="EMBL/GenBank/DDBJ databases">
        <authorList>
            <person name="King R."/>
        </authorList>
    </citation>
    <scope>NUCLEOTIDE SEQUENCE</scope>
</reference>
<dbReference type="InterPro" id="IPR008733">
    <property type="entry name" value="PEX11"/>
</dbReference>
<name>A0A9N9S0P3_9DIPT</name>
<accession>A0A9N9S0P3</accession>
<evidence type="ECO:0008006" key="7">
    <source>
        <dbReference type="Google" id="ProtNLM"/>
    </source>
</evidence>
<evidence type="ECO:0000256" key="4">
    <source>
        <dbReference type="SAM" id="Phobius"/>
    </source>
</evidence>
<dbReference type="InterPro" id="IPR026510">
    <property type="entry name" value="PEX11C_met"/>
</dbReference>
<dbReference type="OrthoDB" id="10005898at2759"/>
<keyword evidence="6" id="KW-1185">Reference proteome</keyword>
<dbReference type="PANTHER" id="PTHR20990:SF1">
    <property type="entry name" value="PEROXISOMAL MEMBRANE PROTEIN 11C"/>
    <property type="match status" value="1"/>
</dbReference>
<keyword evidence="4" id="KW-0812">Transmembrane</keyword>
<keyword evidence="4" id="KW-1133">Transmembrane helix</keyword>
<keyword evidence="1 4" id="KW-0472">Membrane</keyword>
<protein>
    <recommendedName>
        <fullName evidence="7">Peroxisomal membrane protein 11C</fullName>
    </recommendedName>
</protein>
<sequence>MEEICSMLDSYTGRDKIVRTLCYTAKLMSAVQNDRGNDDLAKKFATFSTKMSQTRANLRLLDDLPMIKYSLEYGFGEKEPDKIMSTIGVLTNVIDHLYYPVDKICWAIDAKILNVKNPDKWDTLNSIFWTSSIYLNLMKTIRLVYIMRLHRQNIDKIENESAVALKKLEAKERMELISIVRLSLDFVHAASTLPQGWLWGGKFSTLAVGFIGSTSSLIGLYQYFARKRLAKN</sequence>
<keyword evidence="2" id="KW-0576">Peroxisome</keyword>
<organism evidence="5 6">
    <name type="scientific">Chironomus riparius</name>
    <dbReference type="NCBI Taxonomy" id="315576"/>
    <lineage>
        <taxon>Eukaryota</taxon>
        <taxon>Metazoa</taxon>
        <taxon>Ecdysozoa</taxon>
        <taxon>Arthropoda</taxon>
        <taxon>Hexapoda</taxon>
        <taxon>Insecta</taxon>
        <taxon>Pterygota</taxon>
        <taxon>Neoptera</taxon>
        <taxon>Endopterygota</taxon>
        <taxon>Diptera</taxon>
        <taxon>Nematocera</taxon>
        <taxon>Chironomoidea</taxon>
        <taxon>Chironomidae</taxon>
        <taxon>Chironominae</taxon>
        <taxon>Chironomus</taxon>
    </lineage>
</organism>
<dbReference type="PANTHER" id="PTHR20990">
    <property type="entry name" value="PEROXISOMAL BIOGENESIS FACTOR 11"/>
    <property type="match status" value="1"/>
</dbReference>
<comment type="subcellular location">
    <subcellularLocation>
        <location evidence="3">Peroxisome membrane</location>
    </subcellularLocation>
</comment>
<dbReference type="GO" id="GO:0005778">
    <property type="term" value="C:peroxisomal membrane"/>
    <property type="evidence" value="ECO:0007669"/>
    <property type="project" value="UniProtKB-SubCell"/>
</dbReference>
<reference evidence="5" key="2">
    <citation type="submission" date="2022-10" db="EMBL/GenBank/DDBJ databases">
        <authorList>
            <consortium name="ENA_rothamsted_submissions"/>
            <consortium name="culmorum"/>
            <person name="King R."/>
        </authorList>
    </citation>
    <scope>NUCLEOTIDE SEQUENCE</scope>
</reference>
<evidence type="ECO:0000313" key="6">
    <source>
        <dbReference type="Proteomes" id="UP001153620"/>
    </source>
</evidence>
<feature type="transmembrane region" description="Helical" evidence="4">
    <location>
        <begin position="203"/>
        <end position="224"/>
    </location>
</feature>
<dbReference type="EMBL" id="OU895879">
    <property type="protein sequence ID" value="CAG9807443.1"/>
    <property type="molecule type" value="Genomic_DNA"/>
</dbReference>
<dbReference type="AlphaFoldDB" id="A0A9N9S0P3"/>
<proteinExistence type="predicted"/>
<evidence type="ECO:0000256" key="1">
    <source>
        <dbReference type="ARBA" id="ARBA00023136"/>
    </source>
</evidence>
<evidence type="ECO:0000313" key="5">
    <source>
        <dbReference type="EMBL" id="CAG9807443.1"/>
    </source>
</evidence>
<dbReference type="Pfam" id="PF05648">
    <property type="entry name" value="PEX11"/>
    <property type="match status" value="1"/>
</dbReference>
<gene>
    <name evidence="5" type="ORF">CHIRRI_LOCUS10292</name>
</gene>
<dbReference type="GO" id="GO:0016559">
    <property type="term" value="P:peroxisome fission"/>
    <property type="evidence" value="ECO:0007669"/>
    <property type="project" value="InterPro"/>
</dbReference>
<evidence type="ECO:0000256" key="2">
    <source>
        <dbReference type="ARBA" id="ARBA00023140"/>
    </source>
</evidence>
<dbReference type="Proteomes" id="UP001153620">
    <property type="component" value="Chromosome 3"/>
</dbReference>